<evidence type="ECO:0000259" key="3">
    <source>
        <dbReference type="Pfam" id="PF03945"/>
    </source>
</evidence>
<name>A0A8H5HE47_9AGAR</name>
<dbReference type="EMBL" id="JAACJP010000010">
    <property type="protein sequence ID" value="KAF5381602.1"/>
    <property type="molecule type" value="Genomic_DNA"/>
</dbReference>
<keyword evidence="2" id="KW-0812">Transmembrane</keyword>
<dbReference type="Pfam" id="PF03945">
    <property type="entry name" value="Endotoxin_N"/>
    <property type="match status" value="1"/>
</dbReference>
<sequence>MLDALKYAPLNLNCPPFSNMSRPPVVTDEEIAPILLHWKKVVEDFSAADLDAQQSAAHKSDSDNSASPPVTSSDAALADSKPDEAVELHSRFAPPPSDGETLALVPPGSRGRIQAHSTARSRHLIRATEADVFVYNLVGSTLAVALGFIPGVGAAVAGLFTLLWTIFAPTADTPDPLAGQHDRLVALIREEISLASVEDRLVQGRAFLQGLQFQGDEFKKAYTTWEADKRDPSRQLVLQMEFTSLKNALILFSPVYWDSPGLTLLQLGCTMSTLLVALLRDVVREGREWGFAQRNILDFQGALTSHIDYIVTQGLAIPLSGRRTFASAGDFVYMDPTSNFLGPSREIKFLRTQEESGEVLAADCTYVVSASAMGNVSMEKVAHATPATYSGLSSGEYIRLPRNSGAVVKGTLRFDRDATFHVRMGRSVIGYVTLNGTKMASHISPNPPNFFTNPHTTRTVDRAINFEMKQPAGDYYIGSFFSDVVFTPV</sequence>
<organism evidence="4 5">
    <name type="scientific">Tricholomella constricta</name>
    <dbReference type="NCBI Taxonomy" id="117010"/>
    <lineage>
        <taxon>Eukaryota</taxon>
        <taxon>Fungi</taxon>
        <taxon>Dikarya</taxon>
        <taxon>Basidiomycota</taxon>
        <taxon>Agaricomycotina</taxon>
        <taxon>Agaricomycetes</taxon>
        <taxon>Agaricomycetidae</taxon>
        <taxon>Agaricales</taxon>
        <taxon>Tricholomatineae</taxon>
        <taxon>Lyophyllaceae</taxon>
        <taxon>Tricholomella</taxon>
    </lineage>
</organism>
<protein>
    <recommendedName>
        <fullName evidence="3">Pesticidal crystal protein domain-containing protein</fullName>
    </recommendedName>
</protein>
<evidence type="ECO:0000256" key="1">
    <source>
        <dbReference type="SAM" id="MobiDB-lite"/>
    </source>
</evidence>
<dbReference type="Proteomes" id="UP000565441">
    <property type="component" value="Unassembled WGS sequence"/>
</dbReference>
<feature type="compositionally biased region" description="Polar residues" evidence="1">
    <location>
        <begin position="63"/>
        <end position="74"/>
    </location>
</feature>
<feature type="compositionally biased region" description="Basic and acidic residues" evidence="1">
    <location>
        <begin position="80"/>
        <end position="90"/>
    </location>
</feature>
<dbReference type="InterPro" id="IPR005639">
    <property type="entry name" value="Pest_crys_dom_I"/>
</dbReference>
<keyword evidence="5" id="KW-1185">Reference proteome</keyword>
<dbReference type="InterPro" id="IPR036716">
    <property type="entry name" value="Pest_crys_N_sf"/>
</dbReference>
<gene>
    <name evidence="4" type="ORF">D9615_005422</name>
</gene>
<dbReference type="AlphaFoldDB" id="A0A8H5HE47"/>
<keyword evidence="2" id="KW-1133">Transmembrane helix</keyword>
<evidence type="ECO:0000256" key="2">
    <source>
        <dbReference type="SAM" id="Phobius"/>
    </source>
</evidence>
<comment type="caution">
    <text evidence="4">The sequence shown here is derived from an EMBL/GenBank/DDBJ whole genome shotgun (WGS) entry which is preliminary data.</text>
</comment>
<dbReference type="Gene3D" id="1.20.190.10">
    <property type="entry name" value="Pesticidal crystal protein, N-terminal domain"/>
    <property type="match status" value="1"/>
</dbReference>
<feature type="transmembrane region" description="Helical" evidence="2">
    <location>
        <begin position="142"/>
        <end position="167"/>
    </location>
</feature>
<dbReference type="GO" id="GO:0090729">
    <property type="term" value="F:toxin activity"/>
    <property type="evidence" value="ECO:0007669"/>
    <property type="project" value="InterPro"/>
</dbReference>
<accession>A0A8H5HE47</accession>
<keyword evidence="2" id="KW-0472">Membrane</keyword>
<reference evidence="4 5" key="1">
    <citation type="journal article" date="2020" name="ISME J.">
        <title>Uncovering the hidden diversity of litter-decomposition mechanisms in mushroom-forming fungi.</title>
        <authorList>
            <person name="Floudas D."/>
            <person name="Bentzer J."/>
            <person name="Ahren D."/>
            <person name="Johansson T."/>
            <person name="Persson P."/>
            <person name="Tunlid A."/>
        </authorList>
    </citation>
    <scope>NUCLEOTIDE SEQUENCE [LARGE SCALE GENOMIC DNA]</scope>
    <source>
        <strain evidence="4 5">CBS 661.87</strain>
    </source>
</reference>
<evidence type="ECO:0000313" key="4">
    <source>
        <dbReference type="EMBL" id="KAF5381602.1"/>
    </source>
</evidence>
<evidence type="ECO:0000313" key="5">
    <source>
        <dbReference type="Proteomes" id="UP000565441"/>
    </source>
</evidence>
<dbReference type="OrthoDB" id="3030430at2759"/>
<dbReference type="SUPFAM" id="SSF56849">
    <property type="entry name" value="delta-Endotoxin (insectocide), N-terminal domain"/>
    <property type="match status" value="1"/>
</dbReference>
<dbReference type="GO" id="GO:0001907">
    <property type="term" value="P:symbiont-mediated killing of host cell"/>
    <property type="evidence" value="ECO:0007669"/>
    <property type="project" value="InterPro"/>
</dbReference>
<proteinExistence type="predicted"/>
<feature type="domain" description="Pesticidal crystal protein" evidence="3">
    <location>
        <begin position="143"/>
        <end position="308"/>
    </location>
</feature>
<feature type="region of interest" description="Disordered" evidence="1">
    <location>
        <begin position="52"/>
        <end position="116"/>
    </location>
</feature>